<dbReference type="AlphaFoldDB" id="A0A1J5J3Z1"/>
<keyword evidence="3" id="KW-0328">Glycosyltransferase</keyword>
<dbReference type="PANTHER" id="PTHR45947">
    <property type="entry name" value="SULFOQUINOVOSYL TRANSFERASE SQD2"/>
    <property type="match status" value="1"/>
</dbReference>
<dbReference type="InterPro" id="IPR050194">
    <property type="entry name" value="Glycosyltransferase_grp1"/>
</dbReference>
<dbReference type="Proteomes" id="UP000183245">
    <property type="component" value="Unassembled WGS sequence"/>
</dbReference>
<dbReference type="Pfam" id="PF00534">
    <property type="entry name" value="Glycos_transf_1"/>
    <property type="match status" value="1"/>
</dbReference>
<keyword evidence="4" id="KW-0808">Transferase</keyword>
<name>A0A1J5J3Z1_9BACT</name>
<organism evidence="7 8">
    <name type="scientific">Candidatus Wirthbacteria bacterium CG2_30_54_11</name>
    <dbReference type="NCBI Taxonomy" id="1817892"/>
    <lineage>
        <taxon>Bacteria</taxon>
        <taxon>Candidatus Wirthbacteria</taxon>
    </lineage>
</organism>
<evidence type="ECO:0000256" key="2">
    <source>
        <dbReference type="ARBA" id="ARBA00012588"/>
    </source>
</evidence>
<dbReference type="GO" id="GO:0009011">
    <property type="term" value="F:alpha-1,4-glucan glucosyltransferase (ADP-glucose donor) activity"/>
    <property type="evidence" value="ECO:0007669"/>
    <property type="project" value="UniProtKB-EC"/>
</dbReference>
<comment type="caution">
    <text evidence="7">The sequence shown here is derived from an EMBL/GenBank/DDBJ whole genome shotgun (WGS) entry which is preliminary data.</text>
</comment>
<protein>
    <recommendedName>
        <fullName evidence="2">starch synthase</fullName>
        <ecNumber evidence="2">2.4.1.21</ecNumber>
    </recommendedName>
</protein>
<accession>A0A1J5J3Z1</accession>
<dbReference type="CDD" id="cd03801">
    <property type="entry name" value="GT4_PimA-like"/>
    <property type="match status" value="1"/>
</dbReference>
<gene>
    <name evidence="7" type="ORF">AUK40_01840</name>
</gene>
<evidence type="ECO:0000313" key="7">
    <source>
        <dbReference type="EMBL" id="OIP98224.1"/>
    </source>
</evidence>
<dbReference type="Gene3D" id="3.40.50.2000">
    <property type="entry name" value="Glycogen Phosphorylase B"/>
    <property type="match status" value="2"/>
</dbReference>
<feature type="domain" description="Starch synthase catalytic" evidence="6">
    <location>
        <begin position="1"/>
        <end position="199"/>
    </location>
</feature>
<evidence type="ECO:0000259" key="6">
    <source>
        <dbReference type="Pfam" id="PF08323"/>
    </source>
</evidence>
<proteinExistence type="predicted"/>
<dbReference type="PANTHER" id="PTHR45947:SF3">
    <property type="entry name" value="SULFOQUINOVOSYL TRANSFERASE SQD2"/>
    <property type="match status" value="1"/>
</dbReference>
<dbReference type="Pfam" id="PF08323">
    <property type="entry name" value="Glyco_transf_5"/>
    <property type="match status" value="1"/>
</dbReference>
<dbReference type="InterPro" id="IPR013534">
    <property type="entry name" value="Starch_synth_cat_dom"/>
</dbReference>
<reference evidence="7 8" key="1">
    <citation type="journal article" date="2016" name="Environ. Microbiol.">
        <title>Genomic resolution of a cold subsurface aquifer community provides metabolic insights for novel microbes adapted to high CO concentrations.</title>
        <authorList>
            <person name="Probst A.J."/>
            <person name="Castelle C.J."/>
            <person name="Singh A."/>
            <person name="Brown C.T."/>
            <person name="Anantharaman K."/>
            <person name="Sharon I."/>
            <person name="Hug L.A."/>
            <person name="Burstein D."/>
            <person name="Emerson J.B."/>
            <person name="Thomas B.C."/>
            <person name="Banfield J.F."/>
        </authorList>
    </citation>
    <scope>NUCLEOTIDE SEQUENCE [LARGE SCALE GENOMIC DNA]</scope>
    <source>
        <strain evidence="7">CG2_30_54_11</strain>
    </source>
</reference>
<dbReference type="InterPro" id="IPR001296">
    <property type="entry name" value="Glyco_trans_1"/>
</dbReference>
<evidence type="ECO:0000259" key="5">
    <source>
        <dbReference type="Pfam" id="PF00534"/>
    </source>
</evidence>
<dbReference type="STRING" id="1817892.AUK40_01840"/>
<comment type="catalytic activity">
    <reaction evidence="1">
        <text>[(1-&gt;4)-alpha-D-glucosyl](n) + ADP-alpha-D-glucose = [(1-&gt;4)-alpha-D-glucosyl](n+1) + ADP + H(+)</text>
        <dbReference type="Rhea" id="RHEA:18189"/>
        <dbReference type="Rhea" id="RHEA-COMP:9584"/>
        <dbReference type="Rhea" id="RHEA-COMP:9587"/>
        <dbReference type="ChEBI" id="CHEBI:15378"/>
        <dbReference type="ChEBI" id="CHEBI:15444"/>
        <dbReference type="ChEBI" id="CHEBI:57498"/>
        <dbReference type="ChEBI" id="CHEBI:456216"/>
        <dbReference type="EC" id="2.4.1.21"/>
    </reaction>
</comment>
<dbReference type="EC" id="2.4.1.21" evidence="2"/>
<dbReference type="EMBL" id="MNZT01000034">
    <property type="protein sequence ID" value="OIP98224.1"/>
    <property type="molecule type" value="Genomic_DNA"/>
</dbReference>
<feature type="domain" description="Glycosyl transferase family 1" evidence="5">
    <location>
        <begin position="223"/>
        <end position="372"/>
    </location>
</feature>
<dbReference type="SUPFAM" id="SSF53756">
    <property type="entry name" value="UDP-Glycosyltransferase/glycogen phosphorylase"/>
    <property type="match status" value="1"/>
</dbReference>
<evidence type="ECO:0000313" key="8">
    <source>
        <dbReference type="Proteomes" id="UP000183245"/>
    </source>
</evidence>
<evidence type="ECO:0000256" key="3">
    <source>
        <dbReference type="ARBA" id="ARBA00022676"/>
    </source>
</evidence>
<sequence>MFGWEFPPVKSGGLGTACYGLTRGLTHHDVDITFVLPHIFDEHHRDQFMHLEGIFDRKEVTVKVKHIRTVLRPYQSAVSYEEEYLRVVRKREAGTGSEAIYGTNLFEEVERYALLAPSIAEEGEYDVVHCHDWMTYQAGVAVKKSKGLPLVVHVHATEFDRTGGHPNQHVYDIERAGMHAADVILAVSGFTKWKIVEHYGISPDKVVIMHNAVEPQKASFDPDQVSFGTKDKVVLFLGRITLQKGPDYFLKSAKKVLALDPTVKFIFVGSGDMEAHMVRLAADMGMAKNVLFAGFLEGRDVDRAFQMADLYVMPSVSEPFGITPLESLINGTPCIISKQSGVSEVLQHCLKVDFWDIDELTNKILAVLRYQETLGQTLVEHGQKEVYSLTWDKVGLKVKRVYEGLVA</sequence>
<evidence type="ECO:0000256" key="1">
    <source>
        <dbReference type="ARBA" id="ARBA00001478"/>
    </source>
</evidence>
<evidence type="ECO:0000256" key="4">
    <source>
        <dbReference type="ARBA" id="ARBA00022679"/>
    </source>
</evidence>